<dbReference type="EMBL" id="CP001931">
    <property type="protein sequence ID" value="ADC89494.1"/>
    <property type="molecule type" value="Genomic_DNA"/>
</dbReference>
<dbReference type="AlphaFoldDB" id="D3SL64"/>
<dbReference type="GO" id="GO:0019143">
    <property type="term" value="F:3-deoxy-manno-octulosonate-8-phosphatase activity"/>
    <property type="evidence" value="ECO:0007669"/>
    <property type="project" value="UniProtKB-EC"/>
</dbReference>
<dbReference type="Gene3D" id="3.40.50.1000">
    <property type="entry name" value="HAD superfamily/HAD-like"/>
    <property type="match status" value="1"/>
</dbReference>
<feature type="binding site" evidence="12">
    <location>
        <position position="14"/>
    </location>
    <ligand>
        <name>substrate</name>
    </ligand>
</feature>
<dbReference type="InterPro" id="IPR006549">
    <property type="entry name" value="HAD-SF_hydro_IIIA"/>
</dbReference>
<feature type="binding site" evidence="12">
    <location>
        <position position="12"/>
    </location>
    <ligand>
        <name>Mg(2+)</name>
        <dbReference type="ChEBI" id="CHEBI:18420"/>
    </ligand>
</feature>
<dbReference type="Proteomes" id="UP000002043">
    <property type="component" value="Chromosome"/>
</dbReference>
<proteinExistence type="inferred from homology"/>
<dbReference type="NCBIfam" id="TIGR01670">
    <property type="entry name" value="KdsC-phosphatas"/>
    <property type="match status" value="1"/>
</dbReference>
<dbReference type="HOGENOM" id="CLU_106694_0_1_0"/>
<dbReference type="PANTHER" id="PTHR21485">
    <property type="entry name" value="HAD SUPERFAMILY MEMBERS CMAS AND KDSC"/>
    <property type="match status" value="1"/>
</dbReference>
<reference evidence="14" key="1">
    <citation type="journal article" date="2010" name="Stand. Genomic Sci.">
        <title>Complete genome sequence of Thermocrinis albus type strain (HI 11/12T).</title>
        <authorList>
            <person name="Wirth R."/>
            <person name="Sikorski J."/>
            <person name="Brambilla E."/>
            <person name="Misra M."/>
            <person name="Lapidus A."/>
            <person name="Copeland A."/>
            <person name="Nolan M."/>
            <person name="Lucas S."/>
            <person name="Chen F."/>
            <person name="Tice H."/>
            <person name="Cheng J.F."/>
            <person name="Han C."/>
            <person name="Detter J.C."/>
            <person name="Tapia R."/>
            <person name="Bruce D."/>
            <person name="Goodwin L."/>
            <person name="Pitluck S."/>
            <person name="Pati A."/>
            <person name="Anderson I."/>
            <person name="Ivanova N."/>
            <person name="Mavromatis K."/>
            <person name="Mikhailova N."/>
            <person name="Chen A."/>
            <person name="Palaniappan K."/>
            <person name="Bilek Y."/>
            <person name="Hader T."/>
            <person name="Land M."/>
            <person name="Hauser L."/>
            <person name="Chang Y.J."/>
            <person name="Jeffries C.D."/>
            <person name="Tindall B.J."/>
            <person name="Rohde M."/>
            <person name="Goker M."/>
            <person name="Bristow J."/>
            <person name="Eisen J.A."/>
            <person name="Markowitz V."/>
            <person name="Hugenholtz P."/>
            <person name="Kyrpides N.C."/>
            <person name="Klenk H.P."/>
        </authorList>
    </citation>
    <scope>NUCLEOTIDE SEQUENCE [LARGE SCALE GENOMIC DNA]</scope>
    <source>
        <strain evidence="14">DSM 14484 / JCM 11386 / HI 11/12</strain>
    </source>
</reference>
<evidence type="ECO:0000256" key="3">
    <source>
        <dbReference type="ARBA" id="ARBA00005893"/>
    </source>
</evidence>
<dbReference type="EC" id="3.1.3.45" evidence="5"/>
<evidence type="ECO:0000256" key="10">
    <source>
        <dbReference type="ARBA" id="ARBA00022985"/>
    </source>
</evidence>
<keyword evidence="8 13" id="KW-0378">Hydrolase</keyword>
<dbReference type="eggNOG" id="COG1778">
    <property type="taxonomic scope" value="Bacteria"/>
</dbReference>
<dbReference type="GO" id="GO:0046872">
    <property type="term" value="F:metal ion binding"/>
    <property type="evidence" value="ECO:0007669"/>
    <property type="project" value="UniProtKB-KW"/>
</dbReference>
<accession>D3SL64</accession>
<name>D3SL64_THEAH</name>
<dbReference type="GO" id="GO:0008781">
    <property type="term" value="F:N-acylneuraminate cytidylyltransferase activity"/>
    <property type="evidence" value="ECO:0007669"/>
    <property type="project" value="TreeGrafter"/>
</dbReference>
<evidence type="ECO:0000256" key="1">
    <source>
        <dbReference type="ARBA" id="ARBA00000898"/>
    </source>
</evidence>
<keyword evidence="10" id="KW-0448">Lipopolysaccharide biosynthesis</keyword>
<dbReference type="InterPro" id="IPR023214">
    <property type="entry name" value="HAD_sf"/>
</dbReference>
<evidence type="ECO:0000256" key="8">
    <source>
        <dbReference type="ARBA" id="ARBA00022801"/>
    </source>
</evidence>
<dbReference type="SFLD" id="SFLDG01136">
    <property type="entry name" value="C1.6:_Phosphoserine_Phosphatas"/>
    <property type="match status" value="1"/>
</dbReference>
<keyword evidence="14" id="KW-1185">Reference proteome</keyword>
<evidence type="ECO:0000313" key="13">
    <source>
        <dbReference type="EMBL" id="ADC89494.1"/>
    </source>
</evidence>
<evidence type="ECO:0000256" key="12">
    <source>
        <dbReference type="PIRSR" id="PIRSR006118-2"/>
    </source>
</evidence>
<dbReference type="SFLD" id="SFLDS00003">
    <property type="entry name" value="Haloacid_Dehalogenase"/>
    <property type="match status" value="1"/>
</dbReference>
<evidence type="ECO:0000256" key="2">
    <source>
        <dbReference type="ARBA" id="ARBA00001946"/>
    </source>
</evidence>
<protein>
    <recommendedName>
        <fullName evidence="6">3-deoxy-D-manno-octulosonate 8-phosphate phosphatase KdsC</fullName>
        <ecNumber evidence="5">3.1.3.45</ecNumber>
    </recommendedName>
    <alternativeName>
        <fullName evidence="11">KDO 8-P phosphatase</fullName>
    </alternativeName>
</protein>
<organism evidence="13 14">
    <name type="scientific">Thermocrinis albus (strain DSM 14484 / JCM 11386 / HI 11/12)</name>
    <dbReference type="NCBI Taxonomy" id="638303"/>
    <lineage>
        <taxon>Bacteria</taxon>
        <taxon>Pseudomonadati</taxon>
        <taxon>Aquificota</taxon>
        <taxon>Aquificia</taxon>
        <taxon>Aquificales</taxon>
        <taxon>Aquificaceae</taxon>
        <taxon>Thermocrinis</taxon>
    </lineage>
</organism>
<feature type="binding site" evidence="12">
    <location>
        <position position="105"/>
    </location>
    <ligand>
        <name>Mg(2+)</name>
        <dbReference type="ChEBI" id="CHEBI:18420"/>
    </ligand>
</feature>
<dbReference type="OrthoDB" id="9805604at2"/>
<evidence type="ECO:0000256" key="6">
    <source>
        <dbReference type="ARBA" id="ARBA00020092"/>
    </source>
</evidence>
<dbReference type="SFLD" id="SFLDG01138">
    <property type="entry name" value="C1.6.2:_Deoxy-d-mannose-octulo"/>
    <property type="match status" value="1"/>
</dbReference>
<comment type="catalytic activity">
    <reaction evidence="1">
        <text>3-deoxy-alpha-D-manno-2-octulosonate-8-phosphate + H2O = 3-deoxy-alpha-D-manno-oct-2-ulosonate + phosphate</text>
        <dbReference type="Rhea" id="RHEA:11500"/>
        <dbReference type="ChEBI" id="CHEBI:15377"/>
        <dbReference type="ChEBI" id="CHEBI:43474"/>
        <dbReference type="ChEBI" id="CHEBI:85985"/>
        <dbReference type="ChEBI" id="CHEBI:85986"/>
        <dbReference type="EC" id="3.1.3.45"/>
    </reaction>
</comment>
<sequence length="171" mass="19329">MDLRHIRILLMDVDGVLTDGRLYYTERGEEIKVFDVKDGLSIKLAQKAGIITGVISGRVSNALRKRLEELGIEEIHLGQKDKLRALYEIVEKYQVTLQEVAYIGDDYVDIPVLRKVGFPVAVKDAPLLVKKFALYETKREGGRGAVREVIELILSQKGVLEEVLRDYLCGE</sequence>
<evidence type="ECO:0000256" key="11">
    <source>
        <dbReference type="ARBA" id="ARBA00031051"/>
    </source>
</evidence>
<comment type="similarity">
    <text evidence="3">Belongs to the KdsC family.</text>
</comment>
<dbReference type="RefSeq" id="WP_012991900.1">
    <property type="nucleotide sequence ID" value="NC_013894.1"/>
</dbReference>
<dbReference type="Pfam" id="PF08282">
    <property type="entry name" value="Hydrolase_3"/>
    <property type="match status" value="1"/>
</dbReference>
<dbReference type="STRING" id="638303.Thal_0861"/>
<dbReference type="InterPro" id="IPR050793">
    <property type="entry name" value="CMP-NeuNAc_synthase"/>
</dbReference>
<dbReference type="CDD" id="cd01630">
    <property type="entry name" value="HAD_KDO-like"/>
    <property type="match status" value="1"/>
</dbReference>
<dbReference type="KEGG" id="tal:Thal_0861"/>
<evidence type="ECO:0000256" key="9">
    <source>
        <dbReference type="ARBA" id="ARBA00022842"/>
    </source>
</evidence>
<gene>
    <name evidence="13" type="ordered locus">Thal_0861</name>
</gene>
<dbReference type="InterPro" id="IPR010023">
    <property type="entry name" value="KdsC_fam"/>
</dbReference>
<comment type="subunit">
    <text evidence="4">Homotetramer.</text>
</comment>
<keyword evidence="7 12" id="KW-0479">Metal-binding</keyword>
<comment type="cofactor">
    <cofactor evidence="2 12">
        <name>Mg(2+)</name>
        <dbReference type="ChEBI" id="CHEBI:18420"/>
    </cofactor>
</comment>
<dbReference type="PIRSF" id="PIRSF006118">
    <property type="entry name" value="KDO8-P_Ptase"/>
    <property type="match status" value="1"/>
</dbReference>
<evidence type="ECO:0000256" key="7">
    <source>
        <dbReference type="ARBA" id="ARBA00022723"/>
    </source>
</evidence>
<keyword evidence="9 12" id="KW-0460">Magnesium</keyword>
<evidence type="ECO:0000313" key="14">
    <source>
        <dbReference type="Proteomes" id="UP000002043"/>
    </source>
</evidence>
<dbReference type="GO" id="GO:0009103">
    <property type="term" value="P:lipopolysaccharide biosynthetic process"/>
    <property type="evidence" value="ECO:0007669"/>
    <property type="project" value="UniProtKB-KW"/>
</dbReference>
<dbReference type="NCBIfam" id="TIGR01662">
    <property type="entry name" value="HAD-SF-IIIA"/>
    <property type="match status" value="1"/>
</dbReference>
<dbReference type="SUPFAM" id="SSF56784">
    <property type="entry name" value="HAD-like"/>
    <property type="match status" value="1"/>
</dbReference>
<dbReference type="InterPro" id="IPR036412">
    <property type="entry name" value="HAD-like_sf"/>
</dbReference>
<evidence type="ECO:0000256" key="5">
    <source>
        <dbReference type="ARBA" id="ARBA00013066"/>
    </source>
</evidence>
<dbReference type="PANTHER" id="PTHR21485:SF6">
    <property type="entry name" value="N-ACYLNEURAMINATE CYTIDYLYLTRANSFERASE-RELATED"/>
    <property type="match status" value="1"/>
</dbReference>
<dbReference type="FunFam" id="3.40.50.1000:FF:000029">
    <property type="entry name" value="3-deoxy-D-manno-octulosonate 8-phosphate phosphatase KdsC"/>
    <property type="match status" value="1"/>
</dbReference>
<evidence type="ECO:0000256" key="4">
    <source>
        <dbReference type="ARBA" id="ARBA00011881"/>
    </source>
</evidence>